<dbReference type="PIRSF" id="PIRSF006351">
    <property type="entry name" value="PTS_EIIC-Cellobiose"/>
    <property type="match status" value="1"/>
</dbReference>
<evidence type="ECO:0000256" key="1">
    <source>
        <dbReference type="ARBA" id="ARBA00004651"/>
    </source>
</evidence>
<dbReference type="EMBL" id="UGIF01000002">
    <property type="protein sequence ID" value="STP29466.1"/>
    <property type="molecule type" value="Genomic_DNA"/>
</dbReference>
<dbReference type="PANTHER" id="PTHR33989:SF8">
    <property type="entry name" value="PERMEASE IIC COMPONENT"/>
    <property type="match status" value="1"/>
</dbReference>
<name>A0A377KK54_9ENTE</name>
<keyword evidence="2 9" id="KW-0813">Transport</keyword>
<feature type="transmembrane region" description="Helical" evidence="10">
    <location>
        <begin position="225"/>
        <end position="248"/>
    </location>
</feature>
<feature type="transmembrane region" description="Helical" evidence="10">
    <location>
        <begin position="286"/>
        <end position="306"/>
    </location>
</feature>
<dbReference type="Proteomes" id="UP000254070">
    <property type="component" value="Unassembled WGS sequence"/>
</dbReference>
<dbReference type="InterPro" id="IPR004501">
    <property type="entry name" value="PTS_EIIC_3"/>
</dbReference>
<evidence type="ECO:0000256" key="3">
    <source>
        <dbReference type="ARBA" id="ARBA00022475"/>
    </source>
</evidence>
<dbReference type="Pfam" id="PF02378">
    <property type="entry name" value="PTS_EIIC"/>
    <property type="match status" value="1"/>
</dbReference>
<keyword evidence="3 9" id="KW-1003">Cell membrane</keyword>
<feature type="transmembrane region" description="Helical" evidence="10">
    <location>
        <begin position="343"/>
        <end position="370"/>
    </location>
</feature>
<feature type="transmembrane region" description="Helical" evidence="10">
    <location>
        <begin position="141"/>
        <end position="164"/>
    </location>
</feature>
<dbReference type="PROSITE" id="PS51105">
    <property type="entry name" value="PTS_EIIC_TYPE_3"/>
    <property type="match status" value="1"/>
</dbReference>
<dbReference type="InterPro" id="IPR004796">
    <property type="entry name" value="PTS_IIC_cello"/>
</dbReference>
<evidence type="ECO:0000256" key="10">
    <source>
        <dbReference type="SAM" id="Phobius"/>
    </source>
</evidence>
<evidence type="ECO:0000256" key="8">
    <source>
        <dbReference type="ARBA" id="ARBA00023136"/>
    </source>
</evidence>
<evidence type="ECO:0000256" key="6">
    <source>
        <dbReference type="ARBA" id="ARBA00022692"/>
    </source>
</evidence>
<evidence type="ECO:0000256" key="4">
    <source>
        <dbReference type="ARBA" id="ARBA00022597"/>
    </source>
</evidence>
<dbReference type="GO" id="GO:0008982">
    <property type="term" value="F:protein-N(PI)-phosphohistidine-sugar phosphotransferase activity"/>
    <property type="evidence" value="ECO:0007669"/>
    <property type="project" value="UniProtKB-UniRule"/>
</dbReference>
<keyword evidence="7 10" id="KW-1133">Transmembrane helix</keyword>
<sequence>MEKLEAFLGNRLLPLSQKLQQNKVLAALMEGFIRTSPLTLGIALLTIVGNFPIPGWIDYLTKIGVYQHVEAITNGVTGVFSLYVVYSLAFSYAKQLKTNERNAALISLASFIMLMPQQIMTTVTQNGEVTEQAIGALRLDYLGGQGLFIGMLVALLVTRFYAFLSAKKLMIKLPESVPPMVTQSLSPVFVVTIIFTLVFCLRVGFGYTASGSIFQFFIDVINAPLNSLVASPISIIIIMELLAVLWFFGIHNAVLQGPLGAISMTMIVGNMTAFQSGEKLPYLIPSVIYMGMYAAGFMGFVTFFMIRCQSAKMKQLGKLSFIPSLFNITEPLMFGMPIILNPIFFIPQVFTQLIAGFVTWGLTTTILPISLNPTMSLLPWTTPTFIKMPFAGGLNYTILMVICLAIGVIMWYPFIKIADKREYELERALEEKKQEEVETLQTAAITENNEIQA</sequence>
<feature type="transmembrane region" description="Helical" evidence="10">
    <location>
        <begin position="255"/>
        <end position="274"/>
    </location>
</feature>
<feature type="transmembrane region" description="Helical" evidence="10">
    <location>
        <begin position="390"/>
        <end position="412"/>
    </location>
</feature>
<proteinExistence type="predicted"/>
<protein>
    <recommendedName>
        <fullName evidence="9">Permease IIC component</fullName>
    </recommendedName>
</protein>
<evidence type="ECO:0000313" key="13">
    <source>
        <dbReference type="Proteomes" id="UP000254070"/>
    </source>
</evidence>
<comment type="subcellular location">
    <subcellularLocation>
        <location evidence="1">Cell membrane</location>
        <topology evidence="1">Multi-pass membrane protein</topology>
    </subcellularLocation>
</comment>
<keyword evidence="8 9" id="KW-0472">Membrane</keyword>
<feature type="transmembrane region" description="Helical" evidence="10">
    <location>
        <begin position="185"/>
        <end position="205"/>
    </location>
</feature>
<organism evidence="12 13">
    <name type="scientific">Enterococcus durans</name>
    <dbReference type="NCBI Taxonomy" id="53345"/>
    <lineage>
        <taxon>Bacteria</taxon>
        <taxon>Bacillati</taxon>
        <taxon>Bacillota</taxon>
        <taxon>Bacilli</taxon>
        <taxon>Lactobacillales</taxon>
        <taxon>Enterococcaceae</taxon>
        <taxon>Enterococcus</taxon>
    </lineage>
</organism>
<dbReference type="InterPro" id="IPR003352">
    <property type="entry name" value="PTS_EIIC"/>
</dbReference>
<gene>
    <name evidence="12" type="primary">gmuC_7</name>
    <name evidence="12" type="ORF">NCTC8129_01664</name>
</gene>
<evidence type="ECO:0000259" key="11">
    <source>
        <dbReference type="PROSITE" id="PS51105"/>
    </source>
</evidence>
<feature type="transmembrane region" description="Helical" evidence="10">
    <location>
        <begin position="38"/>
        <end position="57"/>
    </location>
</feature>
<accession>A0A377KK54</accession>
<keyword evidence="5" id="KW-0598">Phosphotransferase system</keyword>
<dbReference type="GO" id="GO:1901264">
    <property type="term" value="P:carbohydrate derivative transport"/>
    <property type="evidence" value="ECO:0007669"/>
    <property type="project" value="TreeGrafter"/>
</dbReference>
<dbReference type="PANTHER" id="PTHR33989">
    <property type="match status" value="1"/>
</dbReference>
<keyword evidence="4 9" id="KW-0762">Sugar transport</keyword>
<evidence type="ECO:0000256" key="7">
    <source>
        <dbReference type="ARBA" id="ARBA00022989"/>
    </source>
</evidence>
<keyword evidence="6 10" id="KW-0812">Transmembrane</keyword>
<feature type="domain" description="PTS EIIC type-3" evidence="11">
    <location>
        <begin position="8"/>
        <end position="414"/>
    </location>
</feature>
<feature type="transmembrane region" description="Helical" evidence="10">
    <location>
        <begin position="69"/>
        <end position="90"/>
    </location>
</feature>
<comment type="function">
    <text evidence="9">The phosphoenolpyruvate-dependent sugar phosphotransferase system (PTS), a major carbohydrate active -transport system, catalyzes the phosphorylation of incoming sugar substrates concomitant with their translocation across the cell membrane.</text>
</comment>
<dbReference type="AlphaFoldDB" id="A0A377KK54"/>
<dbReference type="GO" id="GO:0009401">
    <property type="term" value="P:phosphoenolpyruvate-dependent sugar phosphotransferase system"/>
    <property type="evidence" value="ECO:0007669"/>
    <property type="project" value="UniProtKB-KW"/>
</dbReference>
<evidence type="ECO:0000256" key="2">
    <source>
        <dbReference type="ARBA" id="ARBA00022448"/>
    </source>
</evidence>
<feature type="transmembrane region" description="Helical" evidence="10">
    <location>
        <begin position="102"/>
        <end position="121"/>
    </location>
</feature>
<dbReference type="GO" id="GO:0005886">
    <property type="term" value="C:plasma membrane"/>
    <property type="evidence" value="ECO:0007669"/>
    <property type="project" value="UniProtKB-SubCell"/>
</dbReference>
<evidence type="ECO:0000256" key="9">
    <source>
        <dbReference type="PIRNR" id="PIRNR006351"/>
    </source>
</evidence>
<evidence type="ECO:0000313" key="12">
    <source>
        <dbReference type="EMBL" id="STP29466.1"/>
    </source>
</evidence>
<evidence type="ECO:0000256" key="5">
    <source>
        <dbReference type="ARBA" id="ARBA00022683"/>
    </source>
</evidence>
<dbReference type="NCBIfam" id="TIGR00410">
    <property type="entry name" value="lacE"/>
    <property type="match status" value="1"/>
</dbReference>
<reference evidence="12 13" key="1">
    <citation type="submission" date="2018-06" db="EMBL/GenBank/DDBJ databases">
        <authorList>
            <consortium name="Pathogen Informatics"/>
            <person name="Doyle S."/>
        </authorList>
    </citation>
    <scope>NUCLEOTIDE SEQUENCE [LARGE SCALE GENOMIC DNA]</scope>
    <source>
        <strain evidence="12 13">NCTC8129</strain>
    </source>
</reference>
<dbReference type="RefSeq" id="WP_115235240.1">
    <property type="nucleotide sequence ID" value="NZ_UGIF01000002.1"/>
</dbReference>
<dbReference type="InterPro" id="IPR051088">
    <property type="entry name" value="PTS_Sugar-EIIC/EIIB"/>
</dbReference>